<evidence type="ECO:0000256" key="1">
    <source>
        <dbReference type="SAM" id="MobiDB-lite"/>
    </source>
</evidence>
<reference evidence="2" key="1">
    <citation type="journal article" date="2014" name="Int. J. Syst. Evol. Microbiol.">
        <title>Complete genome sequence of Corynebacterium casei LMG S-19264T (=DSM 44701T), isolated from a smear-ripened cheese.</title>
        <authorList>
            <consortium name="US DOE Joint Genome Institute (JGI-PGF)"/>
            <person name="Walter F."/>
            <person name="Albersmeier A."/>
            <person name="Kalinowski J."/>
            <person name="Ruckert C."/>
        </authorList>
    </citation>
    <scope>NUCLEOTIDE SEQUENCE</scope>
    <source>
        <strain evidence="2">VKM Ac-2007</strain>
    </source>
</reference>
<sequence>MHRSVQYEIAQRARRRPECARNTPTPNSAAETRHLADVAGTEISDALTTLWGGCAPATWNRNRAAAFSWLTWCAAKKRWAAPAVPADAERRRENVDHTKAVPKTKLERLLSRCDIPLRDNL</sequence>
<dbReference type="AlphaFoldDB" id="A0A9W6I1A2"/>
<protein>
    <submittedName>
        <fullName evidence="2">Uncharacterized protein</fullName>
    </submittedName>
</protein>
<comment type="caution">
    <text evidence="2">The sequence shown here is derived from an EMBL/GenBank/DDBJ whole genome shotgun (WGS) entry which is preliminary data.</text>
</comment>
<keyword evidence="3" id="KW-1185">Reference proteome</keyword>
<reference evidence="2" key="2">
    <citation type="submission" date="2023-01" db="EMBL/GenBank/DDBJ databases">
        <authorList>
            <person name="Sun Q."/>
            <person name="Evtushenko L."/>
        </authorList>
    </citation>
    <scope>NUCLEOTIDE SEQUENCE</scope>
    <source>
        <strain evidence="2">VKM Ac-2007</strain>
    </source>
</reference>
<proteinExistence type="predicted"/>
<organism evidence="2 3">
    <name type="scientific">Streptosporangium carneum</name>
    <dbReference type="NCBI Taxonomy" id="47481"/>
    <lineage>
        <taxon>Bacteria</taxon>
        <taxon>Bacillati</taxon>
        <taxon>Actinomycetota</taxon>
        <taxon>Actinomycetes</taxon>
        <taxon>Streptosporangiales</taxon>
        <taxon>Streptosporangiaceae</taxon>
        <taxon>Streptosporangium</taxon>
    </lineage>
</organism>
<evidence type="ECO:0000313" key="3">
    <source>
        <dbReference type="Proteomes" id="UP001143474"/>
    </source>
</evidence>
<name>A0A9W6I1A2_9ACTN</name>
<evidence type="ECO:0000313" key="2">
    <source>
        <dbReference type="EMBL" id="GLK09125.1"/>
    </source>
</evidence>
<dbReference type="EMBL" id="BSEV01000004">
    <property type="protein sequence ID" value="GLK09125.1"/>
    <property type="molecule type" value="Genomic_DNA"/>
</dbReference>
<gene>
    <name evidence="2" type="ORF">GCM10017600_25310</name>
</gene>
<dbReference type="Proteomes" id="UP001143474">
    <property type="component" value="Unassembled WGS sequence"/>
</dbReference>
<accession>A0A9W6I1A2</accession>
<feature type="region of interest" description="Disordered" evidence="1">
    <location>
        <begin position="1"/>
        <end position="34"/>
    </location>
</feature>